<feature type="signal peptide" evidence="1">
    <location>
        <begin position="1"/>
        <end position="25"/>
    </location>
</feature>
<name>A0A370HF85_9NOCA</name>
<feature type="chain" id="PRO_5039179947" evidence="1">
    <location>
        <begin position="26"/>
        <end position="100"/>
    </location>
</feature>
<gene>
    <name evidence="2" type="ORF">DFR68_101193</name>
</gene>
<keyword evidence="1" id="KW-0732">Signal</keyword>
<evidence type="ECO:0000313" key="2">
    <source>
        <dbReference type="EMBL" id="RDI55360.1"/>
    </source>
</evidence>
<evidence type="ECO:0000313" key="3">
    <source>
        <dbReference type="Proteomes" id="UP000255355"/>
    </source>
</evidence>
<dbReference type="Proteomes" id="UP000255355">
    <property type="component" value="Unassembled WGS sequence"/>
</dbReference>
<accession>A0A370HF85</accession>
<protein>
    <submittedName>
        <fullName evidence="2">Uncharacterized protein</fullName>
    </submittedName>
</protein>
<comment type="caution">
    <text evidence="2">The sequence shown here is derived from an EMBL/GenBank/DDBJ whole genome shotgun (WGS) entry which is preliminary data.</text>
</comment>
<evidence type="ECO:0000256" key="1">
    <source>
        <dbReference type="SAM" id="SignalP"/>
    </source>
</evidence>
<dbReference type="STRING" id="1210089.GCA_001613165_02208"/>
<dbReference type="EMBL" id="QQAZ01000001">
    <property type="protein sequence ID" value="RDI55360.1"/>
    <property type="molecule type" value="Genomic_DNA"/>
</dbReference>
<keyword evidence="3" id="KW-1185">Reference proteome</keyword>
<reference evidence="2 3" key="1">
    <citation type="submission" date="2018-07" db="EMBL/GenBank/DDBJ databases">
        <title>Genomic Encyclopedia of Type Strains, Phase IV (KMG-IV): sequencing the most valuable type-strain genomes for metagenomic binning, comparative biology and taxonomic classification.</title>
        <authorList>
            <person name="Goeker M."/>
        </authorList>
    </citation>
    <scope>NUCLEOTIDE SEQUENCE [LARGE SCALE GENOMIC DNA]</scope>
    <source>
        <strain evidence="2 3">DSM 44952</strain>
    </source>
</reference>
<sequence>MLKTNRLLAGFAIAAAAVGSTVATATTASAERVEGTSGCITYSYDDGNVSTTVYYHNVCNHGATVIVESTCTENRIDLGVDEHGHYVLDVCDVKSIRGSA</sequence>
<dbReference type="AlphaFoldDB" id="A0A370HF85"/>
<proteinExistence type="predicted"/>
<organism evidence="2 3">
    <name type="scientific">Nocardia mexicana</name>
    <dbReference type="NCBI Taxonomy" id="279262"/>
    <lineage>
        <taxon>Bacteria</taxon>
        <taxon>Bacillati</taxon>
        <taxon>Actinomycetota</taxon>
        <taxon>Actinomycetes</taxon>
        <taxon>Mycobacteriales</taxon>
        <taxon>Nocardiaceae</taxon>
        <taxon>Nocardia</taxon>
    </lineage>
</organism>